<feature type="region of interest" description="Disordered" evidence="6">
    <location>
        <begin position="298"/>
        <end position="388"/>
    </location>
</feature>
<dbReference type="STRING" id="6265.A0A0B2UTC1"/>
<dbReference type="InterPro" id="IPR052255">
    <property type="entry name" value="RNA_pol_II_subunit5-mediator"/>
</dbReference>
<feature type="compositionally biased region" description="Basic residues" evidence="6">
    <location>
        <begin position="301"/>
        <end position="310"/>
    </location>
</feature>
<dbReference type="InterPro" id="IPR004127">
    <property type="entry name" value="Prefoldin_subunit_alpha"/>
</dbReference>
<dbReference type="SUPFAM" id="SSF46579">
    <property type="entry name" value="Prefoldin"/>
    <property type="match status" value="1"/>
</dbReference>
<dbReference type="Gene3D" id="1.10.287.370">
    <property type="match status" value="1"/>
</dbReference>
<name>A0A0B2UTC1_TOXCA</name>
<proteinExistence type="inferred from homology"/>
<dbReference type="GO" id="GO:0003682">
    <property type="term" value="F:chromatin binding"/>
    <property type="evidence" value="ECO:0007669"/>
    <property type="project" value="TreeGrafter"/>
</dbReference>
<feature type="region of interest" description="Disordered" evidence="6">
    <location>
        <begin position="418"/>
        <end position="467"/>
    </location>
</feature>
<dbReference type="PANTHER" id="PTHR15111:SF0">
    <property type="entry name" value="UNCONVENTIONAL PREFOLDIN RPB5 INTERACTOR 1"/>
    <property type="match status" value="1"/>
</dbReference>
<dbReference type="GO" id="GO:0000122">
    <property type="term" value="P:negative regulation of transcription by RNA polymerase II"/>
    <property type="evidence" value="ECO:0007669"/>
    <property type="project" value="TreeGrafter"/>
</dbReference>
<dbReference type="CDD" id="cd23159">
    <property type="entry name" value="Prefoldin_URI1"/>
    <property type="match status" value="1"/>
</dbReference>
<comment type="subcellular location">
    <subcellularLocation>
        <location evidence="1">Nucleus</location>
    </subcellularLocation>
</comment>
<dbReference type="GO" id="GO:0003714">
    <property type="term" value="F:transcription corepressor activity"/>
    <property type="evidence" value="ECO:0007669"/>
    <property type="project" value="TreeGrafter"/>
</dbReference>
<evidence type="ECO:0000256" key="4">
    <source>
        <dbReference type="ARBA" id="ARBA00038295"/>
    </source>
</evidence>
<evidence type="ECO:0000256" key="6">
    <source>
        <dbReference type="SAM" id="MobiDB-lite"/>
    </source>
</evidence>
<feature type="coiled-coil region" evidence="5">
    <location>
        <begin position="24"/>
        <end position="58"/>
    </location>
</feature>
<feature type="region of interest" description="Disordered" evidence="6">
    <location>
        <begin position="203"/>
        <end position="258"/>
    </location>
</feature>
<evidence type="ECO:0000313" key="7">
    <source>
        <dbReference type="EMBL" id="KHN72648.1"/>
    </source>
</evidence>
<keyword evidence="3" id="KW-0539">Nucleus</keyword>
<gene>
    <name evidence="7" type="primary">URI1</name>
    <name evidence="7" type="ORF">Tcan_13114</name>
</gene>
<accession>A0A0B2UTC1</accession>
<feature type="compositionally biased region" description="Basic and acidic residues" evidence="6">
    <location>
        <begin position="354"/>
        <end position="365"/>
    </location>
</feature>
<dbReference type="InterPro" id="IPR009053">
    <property type="entry name" value="Prefoldin"/>
</dbReference>
<reference evidence="7 8" key="1">
    <citation type="submission" date="2014-11" db="EMBL/GenBank/DDBJ databases">
        <title>Genetic blueprint of the zoonotic pathogen Toxocara canis.</title>
        <authorList>
            <person name="Zhu X.-Q."/>
            <person name="Korhonen P.K."/>
            <person name="Cai H."/>
            <person name="Young N.D."/>
            <person name="Nejsum P."/>
            <person name="von Samson-Himmelstjerna G."/>
            <person name="Boag P.R."/>
            <person name="Tan P."/>
            <person name="Li Q."/>
            <person name="Min J."/>
            <person name="Yang Y."/>
            <person name="Wang X."/>
            <person name="Fang X."/>
            <person name="Hall R.S."/>
            <person name="Hofmann A."/>
            <person name="Sternberg P.W."/>
            <person name="Jex A.R."/>
            <person name="Gasser R.B."/>
        </authorList>
    </citation>
    <scope>NUCLEOTIDE SEQUENCE [LARGE SCALE GENOMIC DNA]</scope>
    <source>
        <strain evidence="7">PN_DK_2014</strain>
    </source>
</reference>
<evidence type="ECO:0000256" key="2">
    <source>
        <dbReference type="ARBA" id="ARBA00011695"/>
    </source>
</evidence>
<evidence type="ECO:0000313" key="8">
    <source>
        <dbReference type="Proteomes" id="UP000031036"/>
    </source>
</evidence>
<feature type="compositionally biased region" description="Basic and acidic residues" evidence="6">
    <location>
        <begin position="322"/>
        <end position="334"/>
    </location>
</feature>
<dbReference type="PANTHER" id="PTHR15111">
    <property type="entry name" value="RNA POLYMERASE II SUBUNIT 5-MEDIATING PROTEIN NNX3"/>
    <property type="match status" value="1"/>
</dbReference>
<keyword evidence="8" id="KW-1185">Reference proteome</keyword>
<dbReference type="GO" id="GO:0005634">
    <property type="term" value="C:nucleus"/>
    <property type="evidence" value="ECO:0007669"/>
    <property type="project" value="UniProtKB-SubCell"/>
</dbReference>
<comment type="similarity">
    <text evidence="4">Belongs to the RNA polymerase II subunit 5-mediating protein family.</text>
</comment>
<keyword evidence="5" id="KW-0175">Coiled coil</keyword>
<feature type="compositionally biased region" description="Basic and acidic residues" evidence="6">
    <location>
        <begin position="379"/>
        <end position="388"/>
    </location>
</feature>
<evidence type="ECO:0000256" key="1">
    <source>
        <dbReference type="ARBA" id="ARBA00004123"/>
    </source>
</evidence>
<comment type="subunit">
    <text evidence="2">Heterohexamer of two PFD-alpha type and four PFD-beta type subunits.</text>
</comment>
<dbReference type="NCBIfam" id="TIGR00293">
    <property type="entry name" value="prefoldin subunit alpha"/>
    <property type="match status" value="1"/>
</dbReference>
<sequence>MTDGVKSVLGHNLSTDEARMDHLRKAIDNQIKQFDKEIAEQKKQVAEYEQLRSRIEELPRKLTREILVPFGSVGYMKGRIMQTNKVMVSLGDNYFVERSCYEASQVIDRRIAYIKKIIEGFESQKKMIISKAEFSDKLFKSATVASVSDSNDRTKLVTEQENEKSDLKSAELLCSEEAANIGAAPKGVDDKEFLALMEKLDRMEREENERNELEETSSDDESALDSDDLPEWDVDSSGGPRVRASASGVAIEKDKATKETAVAAMEDDHGPCCSSEPLMDSVSPPLRIDAIAERTACEGRRARRSQRSVRFRSEVECTPSVDEVRGDSVADEGLKAGANENAKNAPTQEEVPEDEPKTIINDEPRFSTALPRRSILRNSAERSPIDAKAVAEADCRDRPLIAPSSEQVFTGVICERLNPEVPSSSTSTHVGPGASAAQQRNSQSSAEPSKRVSRFKMYRAQLDRPNR</sequence>
<evidence type="ECO:0000256" key="3">
    <source>
        <dbReference type="ARBA" id="ARBA00023242"/>
    </source>
</evidence>
<dbReference type="EMBL" id="JPKZ01003226">
    <property type="protein sequence ID" value="KHN72648.1"/>
    <property type="molecule type" value="Genomic_DNA"/>
</dbReference>
<dbReference type="Pfam" id="PF02996">
    <property type="entry name" value="Prefoldin"/>
    <property type="match status" value="1"/>
</dbReference>
<feature type="compositionally biased region" description="Low complexity" evidence="6">
    <location>
        <begin position="434"/>
        <end position="446"/>
    </location>
</feature>
<dbReference type="OrthoDB" id="21413at2759"/>
<dbReference type="GO" id="GO:0019212">
    <property type="term" value="F:phosphatase inhibitor activity"/>
    <property type="evidence" value="ECO:0007669"/>
    <property type="project" value="TreeGrafter"/>
</dbReference>
<feature type="compositionally biased region" description="Basic and acidic residues" evidence="6">
    <location>
        <begin position="203"/>
        <end position="213"/>
    </location>
</feature>
<organism evidence="7 8">
    <name type="scientific">Toxocara canis</name>
    <name type="common">Canine roundworm</name>
    <dbReference type="NCBI Taxonomy" id="6265"/>
    <lineage>
        <taxon>Eukaryota</taxon>
        <taxon>Metazoa</taxon>
        <taxon>Ecdysozoa</taxon>
        <taxon>Nematoda</taxon>
        <taxon>Chromadorea</taxon>
        <taxon>Rhabditida</taxon>
        <taxon>Spirurina</taxon>
        <taxon>Ascaridomorpha</taxon>
        <taxon>Ascaridoidea</taxon>
        <taxon>Toxocaridae</taxon>
        <taxon>Toxocara</taxon>
    </lineage>
</organism>
<protein>
    <submittedName>
        <fullName evidence="7">Unconventional prefoldin RPB5 interactor 1</fullName>
    </submittedName>
</protein>
<evidence type="ECO:0000256" key="5">
    <source>
        <dbReference type="SAM" id="Coils"/>
    </source>
</evidence>
<comment type="caution">
    <text evidence="7">The sequence shown here is derived from an EMBL/GenBank/DDBJ whole genome shotgun (WGS) entry which is preliminary data.</text>
</comment>
<dbReference type="Proteomes" id="UP000031036">
    <property type="component" value="Unassembled WGS sequence"/>
</dbReference>
<feature type="compositionally biased region" description="Acidic residues" evidence="6">
    <location>
        <begin position="214"/>
        <end position="234"/>
    </location>
</feature>
<dbReference type="AlphaFoldDB" id="A0A0B2UTC1"/>